<reference evidence="2" key="2">
    <citation type="submission" date="2015-01" db="EMBL/GenBank/DDBJ databases">
        <title>Evolutionary Origins and Diversification of the Mycorrhizal Mutualists.</title>
        <authorList>
            <consortium name="DOE Joint Genome Institute"/>
            <consortium name="Mycorrhizal Genomics Consortium"/>
            <person name="Kohler A."/>
            <person name="Kuo A."/>
            <person name="Nagy L.G."/>
            <person name="Floudas D."/>
            <person name="Copeland A."/>
            <person name="Barry K.W."/>
            <person name="Cichocki N."/>
            <person name="Veneault-Fourrey C."/>
            <person name="LaButti K."/>
            <person name="Lindquist E.A."/>
            <person name="Lipzen A."/>
            <person name="Lundell T."/>
            <person name="Morin E."/>
            <person name="Murat C."/>
            <person name="Riley R."/>
            <person name="Ohm R."/>
            <person name="Sun H."/>
            <person name="Tunlid A."/>
            <person name="Henrissat B."/>
            <person name="Grigoriev I.V."/>
            <person name="Hibbett D.S."/>
            <person name="Martin F."/>
        </authorList>
    </citation>
    <scope>NUCLEOTIDE SEQUENCE [LARGE SCALE GENOMIC DNA]</scope>
    <source>
        <strain evidence="2">LaAM-08-1</strain>
    </source>
</reference>
<proteinExistence type="predicted"/>
<evidence type="ECO:0000313" key="1">
    <source>
        <dbReference type="EMBL" id="KIK01262.1"/>
    </source>
</evidence>
<organism evidence="1 2">
    <name type="scientific">Laccaria amethystina LaAM-08-1</name>
    <dbReference type="NCBI Taxonomy" id="1095629"/>
    <lineage>
        <taxon>Eukaryota</taxon>
        <taxon>Fungi</taxon>
        <taxon>Dikarya</taxon>
        <taxon>Basidiomycota</taxon>
        <taxon>Agaricomycotina</taxon>
        <taxon>Agaricomycetes</taxon>
        <taxon>Agaricomycetidae</taxon>
        <taxon>Agaricales</taxon>
        <taxon>Agaricineae</taxon>
        <taxon>Hydnangiaceae</taxon>
        <taxon>Laccaria</taxon>
    </lineage>
</organism>
<dbReference type="HOGENOM" id="CLU_2413604_0_0_1"/>
<sequence>MGSRFCKVIDPHLSDYYFVMIEATIPTWCFFIDSYINAVIPSTITSIPPSEATSKQLAPESRRNFLHCFSGYHHWHLNLQSMSIWPSVNHLL</sequence>
<dbReference type="AlphaFoldDB" id="A0A0C9XU74"/>
<keyword evidence="2" id="KW-1185">Reference proteome</keyword>
<reference evidence="1 2" key="1">
    <citation type="submission" date="2014-04" db="EMBL/GenBank/DDBJ databases">
        <authorList>
            <consortium name="DOE Joint Genome Institute"/>
            <person name="Kuo A."/>
            <person name="Kohler A."/>
            <person name="Nagy L.G."/>
            <person name="Floudas D."/>
            <person name="Copeland A."/>
            <person name="Barry K.W."/>
            <person name="Cichocki N."/>
            <person name="Veneault-Fourrey C."/>
            <person name="LaButti K."/>
            <person name="Lindquist E.A."/>
            <person name="Lipzen A."/>
            <person name="Lundell T."/>
            <person name="Morin E."/>
            <person name="Murat C."/>
            <person name="Sun H."/>
            <person name="Tunlid A."/>
            <person name="Henrissat B."/>
            <person name="Grigoriev I.V."/>
            <person name="Hibbett D.S."/>
            <person name="Martin F."/>
            <person name="Nordberg H.P."/>
            <person name="Cantor M.N."/>
            <person name="Hua S.X."/>
        </authorList>
    </citation>
    <scope>NUCLEOTIDE SEQUENCE [LARGE SCALE GENOMIC DNA]</scope>
    <source>
        <strain evidence="1 2">LaAM-08-1</strain>
    </source>
</reference>
<dbReference type="Proteomes" id="UP000054477">
    <property type="component" value="Unassembled WGS sequence"/>
</dbReference>
<evidence type="ECO:0000313" key="2">
    <source>
        <dbReference type="Proteomes" id="UP000054477"/>
    </source>
</evidence>
<dbReference type="EMBL" id="KN838609">
    <property type="protein sequence ID" value="KIK01262.1"/>
    <property type="molecule type" value="Genomic_DNA"/>
</dbReference>
<accession>A0A0C9XU74</accession>
<name>A0A0C9XU74_9AGAR</name>
<protein>
    <submittedName>
        <fullName evidence="1">Uncharacterized protein</fullName>
    </submittedName>
</protein>
<gene>
    <name evidence="1" type="ORF">K443DRAFT_573847</name>
</gene>